<gene>
    <name evidence="1" type="ORF">LCGC14_1083820</name>
</gene>
<accession>A0A0F9PXP6</accession>
<proteinExistence type="predicted"/>
<reference evidence="1" key="1">
    <citation type="journal article" date="2015" name="Nature">
        <title>Complex archaea that bridge the gap between prokaryotes and eukaryotes.</title>
        <authorList>
            <person name="Spang A."/>
            <person name="Saw J.H."/>
            <person name="Jorgensen S.L."/>
            <person name="Zaremba-Niedzwiedzka K."/>
            <person name="Martijn J."/>
            <person name="Lind A.E."/>
            <person name="van Eijk R."/>
            <person name="Schleper C."/>
            <person name="Guy L."/>
            <person name="Ettema T.J."/>
        </authorList>
    </citation>
    <scope>NUCLEOTIDE SEQUENCE</scope>
</reference>
<name>A0A0F9PXP6_9ZZZZ</name>
<organism evidence="1">
    <name type="scientific">marine sediment metagenome</name>
    <dbReference type="NCBI Taxonomy" id="412755"/>
    <lineage>
        <taxon>unclassified sequences</taxon>
        <taxon>metagenomes</taxon>
        <taxon>ecological metagenomes</taxon>
    </lineage>
</organism>
<dbReference type="AlphaFoldDB" id="A0A0F9PXP6"/>
<comment type="caution">
    <text evidence="1">The sequence shown here is derived from an EMBL/GenBank/DDBJ whole genome shotgun (WGS) entry which is preliminary data.</text>
</comment>
<evidence type="ECO:0000313" key="1">
    <source>
        <dbReference type="EMBL" id="KKN05786.1"/>
    </source>
</evidence>
<protein>
    <submittedName>
        <fullName evidence="1">Uncharacterized protein</fullName>
    </submittedName>
</protein>
<dbReference type="EMBL" id="LAZR01004762">
    <property type="protein sequence ID" value="KKN05786.1"/>
    <property type="molecule type" value="Genomic_DNA"/>
</dbReference>
<sequence>MSKQIEYEERCVHCGKVCTKEEGHVCNDCYSKYSAEDIADLEN</sequence>